<dbReference type="Pfam" id="PF04085">
    <property type="entry name" value="MreC"/>
    <property type="match status" value="1"/>
</dbReference>
<feature type="domain" description="Rod shape-determining protein MreC beta-barrel core" evidence="1">
    <location>
        <begin position="2"/>
        <end position="119"/>
    </location>
</feature>
<reference evidence="2" key="1">
    <citation type="submission" date="2018-06" db="EMBL/GenBank/DDBJ databases">
        <authorList>
            <person name="Zhirakovskaya E."/>
        </authorList>
    </citation>
    <scope>NUCLEOTIDE SEQUENCE</scope>
</reference>
<protein>
    <recommendedName>
        <fullName evidence="1">Rod shape-determining protein MreC beta-barrel core domain-containing protein</fullName>
    </recommendedName>
</protein>
<dbReference type="PANTHER" id="PTHR34138:SF1">
    <property type="entry name" value="CELL SHAPE-DETERMINING PROTEIN MREC"/>
    <property type="match status" value="1"/>
</dbReference>
<name>A0A3B0ULB3_9ZZZZ</name>
<dbReference type="InterPro" id="IPR007221">
    <property type="entry name" value="MreC"/>
</dbReference>
<accession>A0A3B0ULB3</accession>
<dbReference type="InterPro" id="IPR042175">
    <property type="entry name" value="Cell/Rod_MreC_2"/>
</dbReference>
<dbReference type="PANTHER" id="PTHR34138">
    <property type="entry name" value="CELL SHAPE-DETERMINING PROTEIN MREC"/>
    <property type="match status" value="1"/>
</dbReference>
<proteinExistence type="predicted"/>
<gene>
    <name evidence="2" type="ORF">MNBD_BACTEROID07-1553</name>
</gene>
<dbReference type="Gene3D" id="2.40.10.350">
    <property type="entry name" value="Rod shape-determining protein MreC, domain 2"/>
    <property type="match status" value="1"/>
</dbReference>
<dbReference type="GO" id="GO:0005886">
    <property type="term" value="C:plasma membrane"/>
    <property type="evidence" value="ECO:0007669"/>
    <property type="project" value="TreeGrafter"/>
</dbReference>
<evidence type="ECO:0000259" key="1">
    <source>
        <dbReference type="Pfam" id="PF04085"/>
    </source>
</evidence>
<sequence length="137" mass="15140">SDKGIAGIIIGVSQNYSLAMSLLNTHAHISARIKKNDQLVNVVWGRKQGQLGEVIDIPAHIQLKSGDTIITSGNSFIFPAGLNIGTVHNFEKSKNHNLNKAVLQFSTDFNSLHYVYIIKSLEKKEKMKLLEGVVQDE</sequence>
<feature type="non-terminal residue" evidence="2">
    <location>
        <position position="1"/>
    </location>
</feature>
<dbReference type="EMBL" id="UOET01000443">
    <property type="protein sequence ID" value="VAW29890.1"/>
    <property type="molecule type" value="Genomic_DNA"/>
</dbReference>
<organism evidence="2">
    <name type="scientific">hydrothermal vent metagenome</name>
    <dbReference type="NCBI Taxonomy" id="652676"/>
    <lineage>
        <taxon>unclassified sequences</taxon>
        <taxon>metagenomes</taxon>
        <taxon>ecological metagenomes</taxon>
    </lineage>
</organism>
<dbReference type="AlphaFoldDB" id="A0A3B0ULB3"/>
<dbReference type="InterPro" id="IPR055342">
    <property type="entry name" value="MreC_beta-barrel_core"/>
</dbReference>
<evidence type="ECO:0000313" key="2">
    <source>
        <dbReference type="EMBL" id="VAW29890.1"/>
    </source>
</evidence>
<dbReference type="GO" id="GO:0008360">
    <property type="term" value="P:regulation of cell shape"/>
    <property type="evidence" value="ECO:0007669"/>
    <property type="project" value="InterPro"/>
</dbReference>